<dbReference type="GO" id="GO:0003676">
    <property type="term" value="F:nucleic acid binding"/>
    <property type="evidence" value="ECO:0007669"/>
    <property type="project" value="InterPro"/>
</dbReference>
<keyword evidence="2" id="KW-1185">Reference proteome</keyword>
<sequence length="53" mass="6238">MVWGAISFHSRTPLVVIRRDLTAQRYVDEILRPVVLPFMLRHSGLTFQQDNTR</sequence>
<reference evidence="1 2" key="1">
    <citation type="submission" date="2013-11" db="EMBL/GenBank/DDBJ databases">
        <title>Genome sequencing of Stegodyphus mimosarum.</title>
        <authorList>
            <person name="Bechsgaard J."/>
        </authorList>
    </citation>
    <scope>NUCLEOTIDE SEQUENCE [LARGE SCALE GENOMIC DNA]</scope>
</reference>
<name>A0A087U7P8_STEMI</name>
<evidence type="ECO:0000313" key="2">
    <source>
        <dbReference type="Proteomes" id="UP000054359"/>
    </source>
</evidence>
<proteinExistence type="predicted"/>
<dbReference type="OrthoDB" id="6425807at2759"/>
<organism evidence="1 2">
    <name type="scientific">Stegodyphus mimosarum</name>
    <name type="common">African social velvet spider</name>
    <dbReference type="NCBI Taxonomy" id="407821"/>
    <lineage>
        <taxon>Eukaryota</taxon>
        <taxon>Metazoa</taxon>
        <taxon>Ecdysozoa</taxon>
        <taxon>Arthropoda</taxon>
        <taxon>Chelicerata</taxon>
        <taxon>Arachnida</taxon>
        <taxon>Araneae</taxon>
        <taxon>Araneomorphae</taxon>
        <taxon>Entelegynae</taxon>
        <taxon>Eresoidea</taxon>
        <taxon>Eresidae</taxon>
        <taxon>Stegodyphus</taxon>
    </lineage>
</organism>
<evidence type="ECO:0000313" key="1">
    <source>
        <dbReference type="EMBL" id="KFM73387.1"/>
    </source>
</evidence>
<dbReference type="Gene3D" id="3.30.420.10">
    <property type="entry name" value="Ribonuclease H-like superfamily/Ribonuclease H"/>
    <property type="match status" value="1"/>
</dbReference>
<protein>
    <submittedName>
        <fullName evidence="1">Uncharacterized protein</fullName>
    </submittedName>
</protein>
<dbReference type="EMBL" id="KK118595">
    <property type="protein sequence ID" value="KFM73387.1"/>
    <property type="molecule type" value="Genomic_DNA"/>
</dbReference>
<gene>
    <name evidence="1" type="ORF">X975_17754</name>
</gene>
<accession>A0A087U7P8</accession>
<dbReference type="Proteomes" id="UP000054359">
    <property type="component" value="Unassembled WGS sequence"/>
</dbReference>
<dbReference type="InterPro" id="IPR036397">
    <property type="entry name" value="RNaseH_sf"/>
</dbReference>
<feature type="non-terminal residue" evidence="1">
    <location>
        <position position="53"/>
    </location>
</feature>
<dbReference type="AlphaFoldDB" id="A0A087U7P8"/>